<dbReference type="GO" id="GO:0005634">
    <property type="term" value="C:nucleus"/>
    <property type="evidence" value="ECO:0007669"/>
    <property type="project" value="UniProtKB-SubCell"/>
</dbReference>
<evidence type="ECO:0000256" key="10">
    <source>
        <dbReference type="ARBA" id="ARBA00022771"/>
    </source>
</evidence>
<dbReference type="GO" id="GO:0006301">
    <property type="term" value="P:DNA damage tolerance"/>
    <property type="evidence" value="ECO:0007669"/>
    <property type="project" value="InterPro"/>
</dbReference>
<dbReference type="GO" id="GO:0097505">
    <property type="term" value="C:Rad6-Rad18 complex"/>
    <property type="evidence" value="ECO:0007669"/>
    <property type="project" value="TreeGrafter"/>
</dbReference>
<evidence type="ECO:0000256" key="3">
    <source>
        <dbReference type="ARBA" id="ARBA00004906"/>
    </source>
</evidence>
<comment type="pathway">
    <text evidence="3">Protein modification; protein ubiquitination.</text>
</comment>
<evidence type="ECO:0000256" key="5">
    <source>
        <dbReference type="ARBA" id="ARBA00012483"/>
    </source>
</evidence>
<dbReference type="AlphaFoldDB" id="A0A9W8E6P8"/>
<evidence type="ECO:0000256" key="16">
    <source>
        <dbReference type="ARBA" id="ARBA00031783"/>
    </source>
</evidence>
<evidence type="ECO:0000256" key="9">
    <source>
        <dbReference type="ARBA" id="ARBA00022763"/>
    </source>
</evidence>
<proteinExistence type="inferred from homology"/>
<dbReference type="FunFam" id="3.30.40.10:FF:000172">
    <property type="entry name" value="E3 ubiquitin-protein ligase RAD18"/>
    <property type="match status" value="1"/>
</dbReference>
<evidence type="ECO:0000256" key="12">
    <source>
        <dbReference type="ARBA" id="ARBA00022833"/>
    </source>
</evidence>
<sequence length="500" mass="55057">MICSDLEDPNDWPLNELRKLDTHLRCGICKEYFTTPVMILNCRHRFCSLCVRRAISAAKQGPADTKVVCPACREPIDSACIQPDTLLGDIVGCFRNCRSQLLELVKRGFKAPQEDLHDSRSDIDDGDISSQYNTTTAVRSTRRRNTKDVPPSSANPTHRYPTRRQVKQSRSPAIEVDNCQSKSRSDLSDDDFIASPRTGEHSTVKRRRTAQTTNATPSPSASVNMVECPICQCFVAENTINKHLDQCLGTGSPLSPSTSRSSGTASSHVHVANLLNGKRGSQSHASNAKYGRPTKLVYSIMSDKQLRKVLRDLGIPAHGDRAMLQHRHTEYLNLYLANEDSSQPKPLAQIVRDLLKWEKTQQNNTTSVTTANVNPSMPMSVAKPSSTPHSTCTSSDSCIATGTNRDIDDQSMVTSSGENERIHQMIQFLKEQRAQLRQSSQTASSDPPSHSTILDSSNADSSKASSEPPDDTIPDEHCNPDDITMDIPPASISMENENAP</sequence>
<feature type="compositionally biased region" description="Basic and acidic residues" evidence="21">
    <location>
        <begin position="113"/>
        <end position="123"/>
    </location>
</feature>
<dbReference type="EMBL" id="JANBPY010001127">
    <property type="protein sequence ID" value="KAJ1961497.1"/>
    <property type="molecule type" value="Genomic_DNA"/>
</dbReference>
<evidence type="ECO:0000256" key="8">
    <source>
        <dbReference type="ARBA" id="ARBA00022723"/>
    </source>
</evidence>
<comment type="catalytic activity">
    <reaction evidence="1">
        <text>S-ubiquitinyl-[E2 ubiquitin-conjugating enzyme]-L-cysteine + [acceptor protein]-L-lysine = [E2 ubiquitin-conjugating enzyme]-L-cysteine + N(6)-ubiquitinyl-[acceptor protein]-L-lysine.</text>
        <dbReference type="EC" id="2.3.2.27"/>
    </reaction>
</comment>
<evidence type="ECO:0000256" key="2">
    <source>
        <dbReference type="ARBA" id="ARBA00004123"/>
    </source>
</evidence>
<evidence type="ECO:0000256" key="11">
    <source>
        <dbReference type="ARBA" id="ARBA00022786"/>
    </source>
</evidence>
<feature type="region of interest" description="Disordered" evidence="21">
    <location>
        <begin position="432"/>
        <end position="500"/>
    </location>
</feature>
<keyword evidence="13" id="KW-0238">DNA-binding</keyword>
<keyword evidence="7 25" id="KW-0808">Transferase</keyword>
<dbReference type="GO" id="GO:0008270">
    <property type="term" value="F:zinc ion binding"/>
    <property type="evidence" value="ECO:0007669"/>
    <property type="project" value="UniProtKB-KW"/>
</dbReference>
<evidence type="ECO:0000259" key="24">
    <source>
        <dbReference type="PROSITE" id="PS51908"/>
    </source>
</evidence>
<comment type="caution">
    <text evidence="25">The sequence shown here is derived from an EMBL/GenBank/DDBJ whole genome shotgun (WGS) entry which is preliminary data.</text>
</comment>
<feature type="region of interest" description="Disordered" evidence="21">
    <location>
        <begin position="113"/>
        <end position="221"/>
    </location>
</feature>
<feature type="compositionally biased region" description="Low complexity" evidence="21">
    <location>
        <begin position="384"/>
        <end position="398"/>
    </location>
</feature>
<evidence type="ECO:0000259" key="22">
    <source>
        <dbReference type="PROSITE" id="PS50089"/>
    </source>
</evidence>
<dbReference type="InterPro" id="IPR003034">
    <property type="entry name" value="SAP_dom"/>
</dbReference>
<comment type="subcellular location">
    <subcellularLocation>
        <location evidence="2">Nucleus</location>
    </subcellularLocation>
</comment>
<evidence type="ECO:0000256" key="13">
    <source>
        <dbReference type="ARBA" id="ARBA00023125"/>
    </source>
</evidence>
<dbReference type="InterPro" id="IPR017907">
    <property type="entry name" value="Znf_RING_CS"/>
</dbReference>
<dbReference type="PANTHER" id="PTHR14134:SF2">
    <property type="entry name" value="E3 UBIQUITIN-PROTEIN LIGASE RAD18"/>
    <property type="match status" value="1"/>
</dbReference>
<evidence type="ECO:0000256" key="19">
    <source>
        <dbReference type="PROSITE-ProRule" id="PRU00175"/>
    </source>
</evidence>
<evidence type="ECO:0000313" key="25">
    <source>
        <dbReference type="EMBL" id="KAJ1961497.1"/>
    </source>
</evidence>
<feature type="domain" description="UBZ4-type" evidence="24">
    <location>
        <begin position="225"/>
        <end position="252"/>
    </location>
</feature>
<dbReference type="InterPro" id="IPR006642">
    <property type="entry name" value="Rad18_UBZ4"/>
</dbReference>
<reference evidence="25" key="1">
    <citation type="submission" date="2022-07" db="EMBL/GenBank/DDBJ databases">
        <title>Phylogenomic reconstructions and comparative analyses of Kickxellomycotina fungi.</title>
        <authorList>
            <person name="Reynolds N.K."/>
            <person name="Stajich J.E."/>
            <person name="Barry K."/>
            <person name="Grigoriev I.V."/>
            <person name="Crous P."/>
            <person name="Smith M.E."/>
        </authorList>
    </citation>
    <scope>NUCLEOTIDE SEQUENCE</scope>
    <source>
        <strain evidence="25">RSA 1196</strain>
    </source>
</reference>
<feature type="compositionally biased region" description="Polar residues" evidence="21">
    <location>
        <begin position="435"/>
        <end position="454"/>
    </location>
</feature>
<evidence type="ECO:0000256" key="4">
    <source>
        <dbReference type="ARBA" id="ARBA00009506"/>
    </source>
</evidence>
<keyword evidence="10 19" id="KW-0863">Zinc-finger</keyword>
<dbReference type="PROSITE" id="PS00518">
    <property type="entry name" value="ZF_RING_1"/>
    <property type="match status" value="1"/>
</dbReference>
<dbReference type="Gene3D" id="3.30.40.10">
    <property type="entry name" value="Zinc/RING finger domain, C3HC4 (zinc finger)"/>
    <property type="match status" value="1"/>
</dbReference>
<feature type="compositionally biased region" description="Low complexity" evidence="21">
    <location>
        <begin position="455"/>
        <end position="466"/>
    </location>
</feature>
<keyword evidence="11" id="KW-0833">Ubl conjugation pathway</keyword>
<feature type="compositionally biased region" description="Low complexity" evidence="21">
    <location>
        <begin position="365"/>
        <end position="374"/>
    </location>
</feature>
<dbReference type="PROSITE" id="PS51908">
    <property type="entry name" value="ZF_UBZ4"/>
    <property type="match status" value="1"/>
</dbReference>
<keyword evidence="14 20" id="KW-0234">DNA repair</keyword>
<dbReference type="InterPro" id="IPR004580">
    <property type="entry name" value="Rad18_fungi"/>
</dbReference>
<gene>
    <name evidence="25" type="primary">RAD18</name>
    <name evidence="25" type="ORF">IWQ62_003845</name>
</gene>
<evidence type="ECO:0000259" key="23">
    <source>
        <dbReference type="PROSITE" id="PS50800"/>
    </source>
</evidence>
<dbReference type="NCBIfam" id="TIGR00599">
    <property type="entry name" value="rad18"/>
    <property type="match status" value="1"/>
</dbReference>
<keyword evidence="26" id="KW-1185">Reference proteome</keyword>
<name>A0A9W8E6P8_9FUNG</name>
<dbReference type="Gene3D" id="3.30.160.60">
    <property type="entry name" value="Classic Zinc Finger"/>
    <property type="match status" value="1"/>
</dbReference>
<feature type="domain" description="RING-type" evidence="22">
    <location>
        <begin position="26"/>
        <end position="73"/>
    </location>
</feature>
<evidence type="ECO:0000256" key="20">
    <source>
        <dbReference type="PROSITE-ProRule" id="PRU01256"/>
    </source>
</evidence>
<dbReference type="OrthoDB" id="9049620at2759"/>
<dbReference type="SMART" id="SM00184">
    <property type="entry name" value="RING"/>
    <property type="match status" value="1"/>
</dbReference>
<keyword evidence="12" id="KW-0862">Zinc</keyword>
<feature type="compositionally biased region" description="Polar residues" evidence="21">
    <location>
        <begin position="210"/>
        <end position="221"/>
    </location>
</feature>
<organism evidence="25 26">
    <name type="scientific">Dispira parvispora</name>
    <dbReference type="NCBI Taxonomy" id="1520584"/>
    <lineage>
        <taxon>Eukaryota</taxon>
        <taxon>Fungi</taxon>
        <taxon>Fungi incertae sedis</taxon>
        <taxon>Zoopagomycota</taxon>
        <taxon>Kickxellomycotina</taxon>
        <taxon>Dimargaritomycetes</taxon>
        <taxon>Dimargaritales</taxon>
        <taxon>Dimargaritaceae</taxon>
        <taxon>Dispira</taxon>
    </lineage>
</organism>
<keyword evidence="8" id="KW-0479">Metal-binding</keyword>
<feature type="domain" description="SAP" evidence="23">
    <location>
        <begin position="298"/>
        <end position="332"/>
    </location>
</feature>
<evidence type="ECO:0000256" key="15">
    <source>
        <dbReference type="ARBA" id="ARBA00023242"/>
    </source>
</evidence>
<evidence type="ECO:0000256" key="17">
    <source>
        <dbReference type="ARBA" id="ARBA00074353"/>
    </source>
</evidence>
<evidence type="ECO:0000313" key="26">
    <source>
        <dbReference type="Proteomes" id="UP001150925"/>
    </source>
</evidence>
<keyword evidence="25" id="KW-0012">Acyltransferase</keyword>
<accession>A0A9W8E6P8</accession>
<dbReference type="InterPro" id="IPR039577">
    <property type="entry name" value="Rad18"/>
</dbReference>
<dbReference type="SUPFAM" id="SSF57850">
    <property type="entry name" value="RING/U-box"/>
    <property type="match status" value="1"/>
</dbReference>
<dbReference type="EC" id="2.3.2.27" evidence="5"/>
<dbReference type="PROSITE" id="PS50800">
    <property type="entry name" value="SAP"/>
    <property type="match status" value="1"/>
</dbReference>
<dbReference type="GO" id="GO:0006513">
    <property type="term" value="P:protein monoubiquitination"/>
    <property type="evidence" value="ECO:0007669"/>
    <property type="project" value="InterPro"/>
</dbReference>
<keyword evidence="15" id="KW-0539">Nucleus</keyword>
<dbReference type="GO" id="GO:0003697">
    <property type="term" value="F:single-stranded DNA binding"/>
    <property type="evidence" value="ECO:0007669"/>
    <property type="project" value="InterPro"/>
</dbReference>
<dbReference type="SMART" id="SM00734">
    <property type="entry name" value="ZnF_Rad18"/>
    <property type="match status" value="1"/>
</dbReference>
<dbReference type="Proteomes" id="UP001150925">
    <property type="component" value="Unassembled WGS sequence"/>
</dbReference>
<dbReference type="Pfam" id="PF00097">
    <property type="entry name" value="zf-C3HC4"/>
    <property type="match status" value="1"/>
</dbReference>
<dbReference type="Pfam" id="PF02037">
    <property type="entry name" value="SAP"/>
    <property type="match status" value="1"/>
</dbReference>
<dbReference type="InterPro" id="IPR013083">
    <property type="entry name" value="Znf_RING/FYVE/PHD"/>
</dbReference>
<dbReference type="PROSITE" id="PS50089">
    <property type="entry name" value="ZF_RING_2"/>
    <property type="match status" value="1"/>
</dbReference>
<keyword evidence="9 20" id="KW-0227">DNA damage</keyword>
<feature type="region of interest" description="Disordered" evidence="21">
    <location>
        <begin position="365"/>
        <end position="418"/>
    </location>
</feature>
<evidence type="ECO:0000256" key="21">
    <source>
        <dbReference type="SAM" id="MobiDB-lite"/>
    </source>
</evidence>
<evidence type="ECO:0000256" key="7">
    <source>
        <dbReference type="ARBA" id="ARBA00022679"/>
    </source>
</evidence>
<evidence type="ECO:0000256" key="18">
    <source>
        <dbReference type="ARBA" id="ARBA00082369"/>
    </source>
</evidence>
<protein>
    <recommendedName>
        <fullName evidence="6">Postreplication repair E3 ubiquitin-protein ligase RAD18</fullName>
        <ecNumber evidence="5">2.3.2.27</ecNumber>
    </recommendedName>
    <alternativeName>
        <fullName evidence="17">Postreplication repair E3 ubiquitin-protein ligase rad18</fullName>
    </alternativeName>
    <alternativeName>
        <fullName evidence="16 18">RING-type E3 ubiquitin transferase RAD18</fullName>
    </alternativeName>
</protein>
<evidence type="ECO:0000256" key="14">
    <source>
        <dbReference type="ARBA" id="ARBA00023204"/>
    </source>
</evidence>
<dbReference type="SMART" id="SM00513">
    <property type="entry name" value="SAP"/>
    <property type="match status" value="1"/>
</dbReference>
<dbReference type="PANTHER" id="PTHR14134">
    <property type="entry name" value="E3 UBIQUITIN-PROTEIN LIGASE RAD18"/>
    <property type="match status" value="1"/>
</dbReference>
<dbReference type="InterPro" id="IPR018957">
    <property type="entry name" value="Znf_C3HC4_RING-type"/>
</dbReference>
<dbReference type="GO" id="GO:0006281">
    <property type="term" value="P:DNA repair"/>
    <property type="evidence" value="ECO:0007669"/>
    <property type="project" value="UniProtKB-KW"/>
</dbReference>
<comment type="similarity">
    <text evidence="4">Belongs to the RAD18 family.</text>
</comment>
<dbReference type="GO" id="GO:0061630">
    <property type="term" value="F:ubiquitin protein ligase activity"/>
    <property type="evidence" value="ECO:0007669"/>
    <property type="project" value="UniProtKB-EC"/>
</dbReference>
<evidence type="ECO:0000256" key="6">
    <source>
        <dbReference type="ARBA" id="ARBA00015551"/>
    </source>
</evidence>
<evidence type="ECO:0000256" key="1">
    <source>
        <dbReference type="ARBA" id="ARBA00000900"/>
    </source>
</evidence>
<dbReference type="InterPro" id="IPR001841">
    <property type="entry name" value="Znf_RING"/>
</dbReference>